<feature type="transmembrane region" description="Helical" evidence="6">
    <location>
        <begin position="110"/>
        <end position="130"/>
    </location>
</feature>
<evidence type="ECO:0000256" key="4">
    <source>
        <dbReference type="ARBA" id="ARBA00022989"/>
    </source>
</evidence>
<comment type="subcellular location">
    <subcellularLocation>
        <location evidence="1">Membrane</location>
        <topology evidence="1">Multi-pass membrane protein</topology>
    </subcellularLocation>
</comment>
<protein>
    <submittedName>
        <fullName evidence="7">Uncharacterized protein</fullName>
    </submittedName>
</protein>
<evidence type="ECO:0000256" key="3">
    <source>
        <dbReference type="ARBA" id="ARBA00022692"/>
    </source>
</evidence>
<evidence type="ECO:0000256" key="6">
    <source>
        <dbReference type="SAM" id="Phobius"/>
    </source>
</evidence>
<accession>A0A2U3DPN7</accession>
<comment type="similarity">
    <text evidence="2">Belongs to the IFI6/IFI27 family.</text>
</comment>
<gene>
    <name evidence="7" type="ORF">PCL_12047</name>
</gene>
<dbReference type="InterPro" id="IPR038213">
    <property type="entry name" value="IFI6/IFI27-like_sf"/>
</dbReference>
<evidence type="ECO:0000313" key="8">
    <source>
        <dbReference type="Proteomes" id="UP000245956"/>
    </source>
</evidence>
<dbReference type="GO" id="GO:0016020">
    <property type="term" value="C:membrane"/>
    <property type="evidence" value="ECO:0007669"/>
    <property type="project" value="UniProtKB-SubCell"/>
</dbReference>
<dbReference type="Pfam" id="PF06140">
    <property type="entry name" value="Ifi-6-16"/>
    <property type="match status" value="1"/>
</dbReference>
<feature type="transmembrane region" description="Helical" evidence="6">
    <location>
        <begin position="82"/>
        <end position="104"/>
    </location>
</feature>
<evidence type="ECO:0000256" key="5">
    <source>
        <dbReference type="ARBA" id="ARBA00023136"/>
    </source>
</evidence>
<dbReference type="AlphaFoldDB" id="A0A2U3DPN7"/>
<feature type="transmembrane region" description="Helical" evidence="6">
    <location>
        <begin position="43"/>
        <end position="70"/>
    </location>
</feature>
<sequence>MFLAAHLLITARSPQWQWPDRWTEWLESVFNSFLNWLSQPHVIAIIMAWAITFTAICALLLCLGFGPIGIVAGTMAAAFQSYMYGGFTPAGGIFATLTSMAMLGTLMPPAAIFAALVATIVAVVVWACGVGR</sequence>
<name>A0A2U3DPN7_PURLI</name>
<organism evidence="7 8">
    <name type="scientific">Purpureocillium lilacinum</name>
    <name type="common">Paecilomyces lilacinus</name>
    <dbReference type="NCBI Taxonomy" id="33203"/>
    <lineage>
        <taxon>Eukaryota</taxon>
        <taxon>Fungi</taxon>
        <taxon>Dikarya</taxon>
        <taxon>Ascomycota</taxon>
        <taxon>Pezizomycotina</taxon>
        <taxon>Sordariomycetes</taxon>
        <taxon>Hypocreomycetidae</taxon>
        <taxon>Hypocreales</taxon>
        <taxon>Ophiocordycipitaceae</taxon>
        <taxon>Purpureocillium</taxon>
    </lineage>
</organism>
<keyword evidence="3 6" id="KW-0812">Transmembrane</keyword>
<dbReference type="InterPro" id="IPR009311">
    <property type="entry name" value="IFI6/IFI27-like"/>
</dbReference>
<keyword evidence="5 6" id="KW-0472">Membrane</keyword>
<dbReference type="Gene3D" id="6.10.110.10">
    <property type="match status" value="1"/>
</dbReference>
<keyword evidence="4 6" id="KW-1133">Transmembrane helix</keyword>
<evidence type="ECO:0000256" key="1">
    <source>
        <dbReference type="ARBA" id="ARBA00004141"/>
    </source>
</evidence>
<dbReference type="EMBL" id="LCWV01000081">
    <property type="protein sequence ID" value="PWI64206.1"/>
    <property type="molecule type" value="Genomic_DNA"/>
</dbReference>
<comment type="caution">
    <text evidence="7">The sequence shown here is derived from an EMBL/GenBank/DDBJ whole genome shotgun (WGS) entry which is preliminary data.</text>
</comment>
<evidence type="ECO:0000256" key="2">
    <source>
        <dbReference type="ARBA" id="ARBA00007262"/>
    </source>
</evidence>
<evidence type="ECO:0000313" key="7">
    <source>
        <dbReference type="EMBL" id="PWI64206.1"/>
    </source>
</evidence>
<reference evidence="7 8" key="1">
    <citation type="journal article" date="2016" name="Front. Microbiol.">
        <title>Genome and transcriptome sequences reveal the specific parasitism of the nematophagous Purpureocillium lilacinum 36-1.</title>
        <authorList>
            <person name="Xie J."/>
            <person name="Li S."/>
            <person name="Mo C."/>
            <person name="Xiao X."/>
            <person name="Peng D."/>
            <person name="Wang G."/>
            <person name="Xiao Y."/>
        </authorList>
    </citation>
    <scope>NUCLEOTIDE SEQUENCE [LARGE SCALE GENOMIC DNA]</scope>
    <source>
        <strain evidence="7 8">36-1</strain>
    </source>
</reference>
<dbReference type="Proteomes" id="UP000245956">
    <property type="component" value="Unassembled WGS sequence"/>
</dbReference>
<proteinExistence type="inferred from homology"/>